<reference evidence="1" key="1">
    <citation type="journal article" date="2023" name="Mol. Ecol. Resour.">
        <title>Chromosome-level genome assembly of a triploid poplar Populus alba 'Berolinensis'.</title>
        <authorList>
            <person name="Chen S."/>
            <person name="Yu Y."/>
            <person name="Wang X."/>
            <person name="Wang S."/>
            <person name="Zhang T."/>
            <person name="Zhou Y."/>
            <person name="He R."/>
            <person name="Meng N."/>
            <person name="Wang Y."/>
            <person name="Liu W."/>
            <person name="Liu Z."/>
            <person name="Liu J."/>
            <person name="Guo Q."/>
            <person name="Huang H."/>
            <person name="Sederoff R.R."/>
            <person name="Wang G."/>
            <person name="Qu G."/>
            <person name="Chen S."/>
        </authorList>
    </citation>
    <scope>NUCLEOTIDE SEQUENCE</scope>
    <source>
        <strain evidence="1">SC-2020</strain>
    </source>
</reference>
<evidence type="ECO:0000313" key="1">
    <source>
        <dbReference type="EMBL" id="KAJ6977987.1"/>
    </source>
</evidence>
<sequence>MMKKFSVAVLIASMIVSHFDGVASDAFDC</sequence>
<name>A0AAD6M5P6_9ROSI</name>
<keyword evidence="2" id="KW-1185">Reference proteome</keyword>
<accession>A0AAD6M5P6</accession>
<gene>
    <name evidence="1" type="ORF">NC653_029780</name>
</gene>
<dbReference type="EMBL" id="JAQIZT010000012">
    <property type="protein sequence ID" value="KAJ6977987.1"/>
    <property type="molecule type" value="Genomic_DNA"/>
</dbReference>
<dbReference type="AlphaFoldDB" id="A0AAD6M5P6"/>
<protein>
    <submittedName>
        <fullName evidence="1">Uncharacterized protein</fullName>
    </submittedName>
</protein>
<dbReference type="Proteomes" id="UP001164929">
    <property type="component" value="Chromosome 12"/>
</dbReference>
<proteinExistence type="predicted"/>
<organism evidence="1 2">
    <name type="scientific">Populus alba x Populus x berolinensis</name>
    <dbReference type="NCBI Taxonomy" id="444605"/>
    <lineage>
        <taxon>Eukaryota</taxon>
        <taxon>Viridiplantae</taxon>
        <taxon>Streptophyta</taxon>
        <taxon>Embryophyta</taxon>
        <taxon>Tracheophyta</taxon>
        <taxon>Spermatophyta</taxon>
        <taxon>Magnoliopsida</taxon>
        <taxon>eudicotyledons</taxon>
        <taxon>Gunneridae</taxon>
        <taxon>Pentapetalae</taxon>
        <taxon>rosids</taxon>
        <taxon>fabids</taxon>
        <taxon>Malpighiales</taxon>
        <taxon>Salicaceae</taxon>
        <taxon>Saliceae</taxon>
        <taxon>Populus</taxon>
    </lineage>
</organism>
<evidence type="ECO:0000313" key="2">
    <source>
        <dbReference type="Proteomes" id="UP001164929"/>
    </source>
</evidence>
<comment type="caution">
    <text evidence="1">The sequence shown here is derived from an EMBL/GenBank/DDBJ whole genome shotgun (WGS) entry which is preliminary data.</text>
</comment>